<dbReference type="Pfam" id="PF13289">
    <property type="entry name" value="SIR2_2"/>
    <property type="match status" value="1"/>
</dbReference>
<reference evidence="1 2" key="1">
    <citation type="submission" date="2020-08" db="EMBL/GenBank/DDBJ databases">
        <title>Genome public.</title>
        <authorList>
            <person name="Liu C."/>
            <person name="Sun Q."/>
        </authorList>
    </citation>
    <scope>NUCLEOTIDE SEQUENCE [LARGE SCALE GENOMIC DNA]</scope>
    <source>
        <strain evidence="1 2">BX17</strain>
    </source>
</reference>
<dbReference type="RefSeq" id="WP_186901246.1">
    <property type="nucleotide sequence ID" value="NZ_JACOOT010000018.1"/>
</dbReference>
<feature type="non-terminal residue" evidence="1">
    <location>
        <position position="405"/>
    </location>
</feature>
<dbReference type="EMBL" id="JACOOT010000018">
    <property type="protein sequence ID" value="MBC5651083.1"/>
    <property type="molecule type" value="Genomic_DNA"/>
</dbReference>
<dbReference type="AlphaFoldDB" id="A0A8I0DRQ5"/>
<organism evidence="1 2">
    <name type="scientific">Blautia segnis</name>
    <dbReference type="NCBI Taxonomy" id="2763030"/>
    <lineage>
        <taxon>Bacteria</taxon>
        <taxon>Bacillati</taxon>
        <taxon>Bacillota</taxon>
        <taxon>Clostridia</taxon>
        <taxon>Lachnospirales</taxon>
        <taxon>Lachnospiraceae</taxon>
        <taxon>Blautia</taxon>
    </lineage>
</organism>
<name>A0A8I0DRQ5_9FIRM</name>
<evidence type="ECO:0000313" key="2">
    <source>
        <dbReference type="Proteomes" id="UP000652847"/>
    </source>
</evidence>
<protein>
    <submittedName>
        <fullName evidence="1">SIR2 family protein</fullName>
    </submittedName>
</protein>
<keyword evidence="2" id="KW-1185">Reference proteome</keyword>
<dbReference type="Proteomes" id="UP000652847">
    <property type="component" value="Unassembled WGS sequence"/>
</dbReference>
<gene>
    <name evidence="1" type="ORF">H8S54_08180</name>
</gene>
<proteinExistence type="predicted"/>
<comment type="caution">
    <text evidence="1">The sequence shown here is derived from an EMBL/GenBank/DDBJ whole genome shotgun (WGS) entry which is preliminary data.</text>
</comment>
<dbReference type="SUPFAM" id="SSF52467">
    <property type="entry name" value="DHS-like NAD/FAD-binding domain"/>
    <property type="match status" value="1"/>
</dbReference>
<accession>A0A8I0DRQ5</accession>
<dbReference type="InterPro" id="IPR029035">
    <property type="entry name" value="DHS-like_NAD/FAD-binding_dom"/>
</dbReference>
<evidence type="ECO:0000313" key="1">
    <source>
        <dbReference type="EMBL" id="MBC5651083.1"/>
    </source>
</evidence>
<sequence length="405" mass="47492">MDDIQKLKEVLINGNPMLFLGAGFSYGSKNSYGDMATGNVLKDEIYNIFVKGAIKDSYETEVQQFTLQELCGFVNDHLKKKDELKSYLINRFQDVEPASFHYLLSEYPWKKIYTVNIDDLVEHICHKNHIDFVVQNTSKEKSVKDELEYVKLHGCVNAPDEPFIFSKTEYDNLISSRLNFKHNKLISDIQNENFIFVGASLDERDIDYYISQYENAGHFRKGKLFFIEPYPTLKLQMRVERLEGTIIKWTTEEFLKFVKKINFNPTELEKRKMRLIYSGIYPLKDILNSVPKEEPYESKLYEGYNSNWYDLKEGWLFEPSSIYEIYEKINQIDFSKNNNYCLALYGNAFCGKDCILKLVGSYLEKKGVEVLEFKGKKLDIRALREYISNSTNENYALLVENASYY</sequence>